<dbReference type="Proteomes" id="UP000290289">
    <property type="component" value="Chromosome 3"/>
</dbReference>
<gene>
    <name evidence="2" type="ORF">DVH24_038259</name>
</gene>
<reference evidence="2 3" key="1">
    <citation type="submission" date="2018-10" db="EMBL/GenBank/DDBJ databases">
        <title>A high-quality apple genome assembly.</title>
        <authorList>
            <person name="Hu J."/>
        </authorList>
    </citation>
    <scope>NUCLEOTIDE SEQUENCE [LARGE SCALE GENOMIC DNA]</scope>
    <source>
        <strain evidence="3">cv. HFTH1</strain>
        <tissue evidence="2">Young leaf</tissue>
    </source>
</reference>
<feature type="region of interest" description="Disordered" evidence="1">
    <location>
        <begin position="26"/>
        <end position="51"/>
    </location>
</feature>
<keyword evidence="3" id="KW-1185">Reference proteome</keyword>
<name>A0A498KDZ7_MALDO</name>
<accession>A0A498KDZ7</accession>
<protein>
    <submittedName>
        <fullName evidence="2">Uncharacterized protein</fullName>
    </submittedName>
</protein>
<organism evidence="2 3">
    <name type="scientific">Malus domestica</name>
    <name type="common">Apple</name>
    <name type="synonym">Pyrus malus</name>
    <dbReference type="NCBI Taxonomy" id="3750"/>
    <lineage>
        <taxon>Eukaryota</taxon>
        <taxon>Viridiplantae</taxon>
        <taxon>Streptophyta</taxon>
        <taxon>Embryophyta</taxon>
        <taxon>Tracheophyta</taxon>
        <taxon>Spermatophyta</taxon>
        <taxon>Magnoliopsida</taxon>
        <taxon>eudicotyledons</taxon>
        <taxon>Gunneridae</taxon>
        <taxon>Pentapetalae</taxon>
        <taxon>rosids</taxon>
        <taxon>fabids</taxon>
        <taxon>Rosales</taxon>
        <taxon>Rosaceae</taxon>
        <taxon>Amygdaloideae</taxon>
        <taxon>Maleae</taxon>
        <taxon>Malus</taxon>
    </lineage>
</organism>
<dbReference type="AlphaFoldDB" id="A0A498KDZ7"/>
<dbReference type="EMBL" id="RDQH01000329">
    <property type="protein sequence ID" value="RXI03985.1"/>
    <property type="molecule type" value="Genomic_DNA"/>
</dbReference>
<feature type="compositionally biased region" description="Basic and acidic residues" evidence="1">
    <location>
        <begin position="26"/>
        <end position="38"/>
    </location>
</feature>
<evidence type="ECO:0000313" key="2">
    <source>
        <dbReference type="EMBL" id="RXI03985.1"/>
    </source>
</evidence>
<evidence type="ECO:0000256" key="1">
    <source>
        <dbReference type="SAM" id="MobiDB-lite"/>
    </source>
</evidence>
<sequence length="173" mass="18687">MCILISTWHEAFWELTDFGFRRNSEVKRERGQSNHRMGDPPGSSRVNSQKQNLEDMVRAQNGQYRAMVESSPGCGQRRPFPITTAELSAPYGGPSSPPDLAVDRGFLIVALLLLLVVIFDDEDDAGEDDVLAVRGGGYGFRAVGGGGNGIRVGGGRMGYGFRGGRAAELLHST</sequence>
<proteinExistence type="predicted"/>
<evidence type="ECO:0000313" key="3">
    <source>
        <dbReference type="Proteomes" id="UP000290289"/>
    </source>
</evidence>
<comment type="caution">
    <text evidence="2">The sequence shown here is derived from an EMBL/GenBank/DDBJ whole genome shotgun (WGS) entry which is preliminary data.</text>
</comment>